<accession>M2ZTG8</accession>
<protein>
    <submittedName>
        <fullName evidence="2">Uncharacterized protein</fullName>
    </submittedName>
</protein>
<evidence type="ECO:0000256" key="1">
    <source>
        <dbReference type="SAM" id="MobiDB-lite"/>
    </source>
</evidence>
<dbReference type="EMBL" id="KB446559">
    <property type="protein sequence ID" value="EME82294.1"/>
    <property type="molecule type" value="Genomic_DNA"/>
</dbReference>
<feature type="region of interest" description="Disordered" evidence="1">
    <location>
        <begin position="404"/>
        <end position="426"/>
    </location>
</feature>
<name>M2ZTG8_PSEFD</name>
<sequence length="426" mass="47747">MLSPKPCQALHVPKVSASRPTTDLLALQTQLVHRTTVCKSQTSANMATPTHTTPSAMTTPRNAATRVFGISELLEVILDHVRANAPPKTFFNGHHFQNAPSKALIKLTGVNHTFKACIEQSIILQKHTWLGEADCIVSNPTCLSIPAVLVDRKRQTTVTQAAHIAPLLWFVSRQLGCPLTRLDFDNITKTFLMHFNFDTSSNCSTVEWDHSFSWENMRGVRGPPGIKIFMVITVIFDNKGKSESYMKGFELLCMDAYLGEFLQKMREIHRYGWSEHLAMRDLDIMSAERAATRRVDSTLLLRAALEGGWRLNEVDRISKRTTSDPAGCMSNLYNPMLAVGMRSRVLRPIVGRVIEDENSSIKNPSRLEGPIREWEVKPDGSNVCFPVQLFGSTSMRCEREREVSVDGSQPSRPLQLPFSTSTMLCD</sequence>
<dbReference type="Proteomes" id="UP000016932">
    <property type="component" value="Unassembled WGS sequence"/>
</dbReference>
<dbReference type="KEGG" id="pfj:MYCFIDRAFT_175843"/>
<evidence type="ECO:0000313" key="2">
    <source>
        <dbReference type="EMBL" id="EME82294.1"/>
    </source>
</evidence>
<dbReference type="OrthoDB" id="3645610at2759"/>
<evidence type="ECO:0000313" key="3">
    <source>
        <dbReference type="Proteomes" id="UP000016932"/>
    </source>
</evidence>
<organism evidence="2 3">
    <name type="scientific">Pseudocercospora fijiensis (strain CIRAD86)</name>
    <name type="common">Black leaf streak disease fungus</name>
    <name type="synonym">Mycosphaerella fijiensis</name>
    <dbReference type="NCBI Taxonomy" id="383855"/>
    <lineage>
        <taxon>Eukaryota</taxon>
        <taxon>Fungi</taxon>
        <taxon>Dikarya</taxon>
        <taxon>Ascomycota</taxon>
        <taxon>Pezizomycotina</taxon>
        <taxon>Dothideomycetes</taxon>
        <taxon>Dothideomycetidae</taxon>
        <taxon>Mycosphaerellales</taxon>
        <taxon>Mycosphaerellaceae</taxon>
        <taxon>Pseudocercospora</taxon>
    </lineage>
</organism>
<dbReference type="AlphaFoldDB" id="M2ZTG8"/>
<gene>
    <name evidence="2" type="ORF">MYCFIDRAFT_175843</name>
</gene>
<proteinExistence type="predicted"/>
<dbReference type="VEuPathDB" id="FungiDB:MYCFIDRAFT_175843"/>
<reference evidence="2 3" key="1">
    <citation type="journal article" date="2012" name="PLoS Pathog.">
        <title>Diverse lifestyles and strategies of plant pathogenesis encoded in the genomes of eighteen Dothideomycetes fungi.</title>
        <authorList>
            <person name="Ohm R.A."/>
            <person name="Feau N."/>
            <person name="Henrissat B."/>
            <person name="Schoch C.L."/>
            <person name="Horwitz B.A."/>
            <person name="Barry K.W."/>
            <person name="Condon B.J."/>
            <person name="Copeland A.C."/>
            <person name="Dhillon B."/>
            <person name="Glaser F."/>
            <person name="Hesse C.N."/>
            <person name="Kosti I."/>
            <person name="LaButti K."/>
            <person name="Lindquist E.A."/>
            <person name="Lucas S."/>
            <person name="Salamov A.A."/>
            <person name="Bradshaw R.E."/>
            <person name="Ciuffetti L."/>
            <person name="Hamelin R.C."/>
            <person name="Kema G.H.J."/>
            <person name="Lawrence C."/>
            <person name="Scott J.A."/>
            <person name="Spatafora J.W."/>
            <person name="Turgeon B.G."/>
            <person name="de Wit P.J.G.M."/>
            <person name="Zhong S."/>
            <person name="Goodwin S.B."/>
            <person name="Grigoriev I.V."/>
        </authorList>
    </citation>
    <scope>NUCLEOTIDE SEQUENCE [LARGE SCALE GENOMIC DNA]</scope>
    <source>
        <strain evidence="2 3">CIRAD86</strain>
    </source>
</reference>
<dbReference type="RefSeq" id="XP_007927689.1">
    <property type="nucleotide sequence ID" value="XM_007929498.1"/>
</dbReference>
<keyword evidence="3" id="KW-1185">Reference proteome</keyword>
<dbReference type="GeneID" id="19333446"/>
<dbReference type="HOGENOM" id="CLU_644241_0_0_1"/>
<feature type="compositionally biased region" description="Polar residues" evidence="1">
    <location>
        <begin position="406"/>
        <end position="426"/>
    </location>
</feature>